<dbReference type="EMBL" id="GIIL01001139">
    <property type="protein sequence ID" value="NOV44865.1"/>
    <property type="molecule type" value="Transcribed_RNA"/>
</dbReference>
<dbReference type="InterPro" id="IPR040663">
    <property type="entry name" value="DNA_pol_D_N"/>
</dbReference>
<dbReference type="Pfam" id="PF18018">
    <property type="entry name" value="DNA_pol_D_N"/>
    <property type="match status" value="1"/>
</dbReference>
<evidence type="ECO:0000259" key="6">
    <source>
        <dbReference type="Pfam" id="PF18018"/>
    </source>
</evidence>
<proteinExistence type="inferred from homology"/>
<dbReference type="InterPro" id="IPR007185">
    <property type="entry name" value="DNA_pol_a/d/e_bsu"/>
</dbReference>
<protein>
    <submittedName>
        <fullName evidence="7">Putative dna polymerase delta regulatory subunit 55</fullName>
    </submittedName>
</protein>
<dbReference type="CDD" id="cd07387">
    <property type="entry name" value="MPP_PolD2_C"/>
    <property type="match status" value="1"/>
</dbReference>
<evidence type="ECO:0000259" key="5">
    <source>
        <dbReference type="Pfam" id="PF04042"/>
    </source>
</evidence>
<dbReference type="PANTHER" id="PTHR10416:SF0">
    <property type="entry name" value="DNA POLYMERASE DELTA SUBUNIT 2"/>
    <property type="match status" value="1"/>
</dbReference>
<dbReference type="AlphaFoldDB" id="A0A6M2DF06"/>
<dbReference type="Pfam" id="PF04042">
    <property type="entry name" value="DNA_pol_E_B"/>
    <property type="match status" value="1"/>
</dbReference>
<dbReference type="InterPro" id="IPR041863">
    <property type="entry name" value="PolD2_C"/>
</dbReference>
<comment type="subcellular location">
    <subcellularLocation>
        <location evidence="1">Nucleus</location>
    </subcellularLocation>
</comment>
<dbReference type="InterPro" id="IPR024826">
    <property type="entry name" value="DNA_pol_delta/II_ssu"/>
</dbReference>
<dbReference type="GO" id="GO:0003677">
    <property type="term" value="F:DNA binding"/>
    <property type="evidence" value="ECO:0007669"/>
    <property type="project" value="InterPro"/>
</dbReference>
<evidence type="ECO:0000256" key="1">
    <source>
        <dbReference type="ARBA" id="ARBA00004123"/>
    </source>
</evidence>
<keyword evidence="4" id="KW-0539">Nucleus</keyword>
<organism evidence="7">
    <name type="scientific">Xenopsylla cheopis</name>
    <name type="common">Oriental rat flea</name>
    <name type="synonym">Pulex cheopis</name>
    <dbReference type="NCBI Taxonomy" id="163159"/>
    <lineage>
        <taxon>Eukaryota</taxon>
        <taxon>Metazoa</taxon>
        <taxon>Ecdysozoa</taxon>
        <taxon>Arthropoda</taxon>
        <taxon>Hexapoda</taxon>
        <taxon>Insecta</taxon>
        <taxon>Pterygota</taxon>
        <taxon>Neoptera</taxon>
        <taxon>Endopterygota</taxon>
        <taxon>Siphonaptera</taxon>
        <taxon>Pulicidae</taxon>
        <taxon>Xenopsyllinae</taxon>
        <taxon>Xenopsylla</taxon>
    </lineage>
</organism>
<feature type="domain" description="DNA polymerase delta subunit OB-fold" evidence="6">
    <location>
        <begin position="32"/>
        <end position="159"/>
    </location>
</feature>
<comment type="similarity">
    <text evidence="2">Belongs to the DNA polymerase delta/II small subunit family.</text>
</comment>
<dbReference type="GO" id="GO:0043625">
    <property type="term" value="C:delta DNA polymerase complex"/>
    <property type="evidence" value="ECO:0007669"/>
    <property type="project" value="TreeGrafter"/>
</dbReference>
<dbReference type="PANTHER" id="PTHR10416">
    <property type="entry name" value="DNA POLYMERASE DELTA SUBUNIT 2"/>
    <property type="match status" value="1"/>
</dbReference>
<dbReference type="Gene3D" id="2.40.50.430">
    <property type="match status" value="1"/>
</dbReference>
<accession>A0A6M2DF06</accession>
<evidence type="ECO:0000256" key="2">
    <source>
        <dbReference type="ARBA" id="ARBA00006035"/>
    </source>
</evidence>
<feature type="domain" description="DNA polymerase alpha/delta/epsilon subunit B" evidence="5">
    <location>
        <begin position="193"/>
        <end position="394"/>
    </location>
</feature>
<keyword evidence="3" id="KW-0235">DNA replication</keyword>
<dbReference type="Gene3D" id="3.60.21.50">
    <property type="match status" value="1"/>
</dbReference>
<evidence type="ECO:0000256" key="3">
    <source>
        <dbReference type="ARBA" id="ARBA00022705"/>
    </source>
</evidence>
<evidence type="ECO:0000256" key="4">
    <source>
        <dbReference type="ARBA" id="ARBA00023242"/>
    </source>
</evidence>
<evidence type="ECO:0000313" key="7">
    <source>
        <dbReference type="EMBL" id="NOV44865.1"/>
    </source>
</evidence>
<name>A0A6M2DF06_XENCH</name>
<sequence length="438" mass="49715">MVSEEKVTERAVTVYEDKSDRFKQIKKDYSRQFCHLYSARLKLMRDNVLKEVHRKYGDKFSIKKLSEIRDSDEGKIILIGTLFKHQELKPSILKEVSEENKLIPLPIRFNFVDDEDILILEDELNRIRLVGDIDIHKFATGVVCAVLGRQCTDGKFLMDAIIFPYCDIPKPLTSYKKDATPMILLMSGISLFSLDDNLLSLHILKDWLAGHIGDNRMTSIVRIIIAGNSIKGHAETKQKNVEYKQKNSENIDNDIKIIQNLDDFLEGICSTVTVDIMAGEFDPSNHMLPQQPLHHCLFPKAYATGSLNAVTNPYHFKIDGLSLLGSSGQPIHSLLAYTKMESPLEAIRNTLEWRHMAPTAPDTLPCYPYVEKDPFIIEELPSIYFAGNCAEFDTSLYEDNSGEKVRLVCVPEFYKTQSVVLVELKSLDCFPISFAIGS</sequence>
<reference evidence="7" key="1">
    <citation type="submission" date="2020-03" db="EMBL/GenBank/DDBJ databases">
        <title>Transcriptomic Profiling of the Digestive Tract of the Rat Flea, Xenopsylla cheopis, Following Blood Feeding and Infection with Yersinia pestis.</title>
        <authorList>
            <person name="Bland D.M."/>
            <person name="Martens C.A."/>
            <person name="Virtaneva K."/>
            <person name="Kanakabandi K."/>
            <person name="Long D."/>
            <person name="Rosenke R."/>
            <person name="Saturday G.A."/>
            <person name="Hoyt F.H."/>
            <person name="Bruno D.P."/>
            <person name="Ribeiro J.M.C."/>
            <person name="Hinnebusch J."/>
        </authorList>
    </citation>
    <scope>NUCLEOTIDE SEQUENCE</scope>
</reference>
<dbReference type="GO" id="GO:0006271">
    <property type="term" value="P:DNA strand elongation involved in DNA replication"/>
    <property type="evidence" value="ECO:0007669"/>
    <property type="project" value="TreeGrafter"/>
</dbReference>